<dbReference type="Gene3D" id="1.10.8.100">
    <property type="entry name" value="Ribosomal RNA adenine dimethylase-like, domain 2"/>
    <property type="match status" value="1"/>
</dbReference>
<dbReference type="AlphaFoldDB" id="A0A5C7F1N0"/>
<proteinExistence type="inferred from homology"/>
<evidence type="ECO:0000259" key="9">
    <source>
        <dbReference type="SMART" id="SM00650"/>
    </source>
</evidence>
<evidence type="ECO:0000313" key="10">
    <source>
        <dbReference type="EMBL" id="WWD80052.1"/>
    </source>
</evidence>
<feature type="binding site" evidence="7 8">
    <location>
        <position position="56"/>
    </location>
    <ligand>
        <name>S-adenosyl-L-methionine</name>
        <dbReference type="ChEBI" id="CHEBI:59789"/>
    </ligand>
</feature>
<dbReference type="PANTHER" id="PTHR11727:SF7">
    <property type="entry name" value="DIMETHYLADENOSINE TRANSFERASE-RELATED"/>
    <property type="match status" value="1"/>
</dbReference>
<feature type="binding site" evidence="7 8">
    <location>
        <position position="127"/>
    </location>
    <ligand>
        <name>S-adenosyl-L-methionine</name>
        <dbReference type="ChEBI" id="CHEBI:59789"/>
    </ligand>
</feature>
<dbReference type="FunFam" id="3.40.50.150:FF:000023">
    <property type="entry name" value="Ribosomal RNA small subunit methyltransferase A"/>
    <property type="match status" value="1"/>
</dbReference>
<dbReference type="EMBL" id="CP144914">
    <property type="protein sequence ID" value="WWD80052.1"/>
    <property type="molecule type" value="Genomic_DNA"/>
</dbReference>
<keyword evidence="11" id="KW-1185">Reference proteome</keyword>
<dbReference type="SMART" id="SM00650">
    <property type="entry name" value="rADc"/>
    <property type="match status" value="1"/>
</dbReference>
<dbReference type="Pfam" id="PF00398">
    <property type="entry name" value="RrnaAD"/>
    <property type="match status" value="1"/>
</dbReference>
<evidence type="ECO:0000256" key="5">
    <source>
        <dbReference type="ARBA" id="ARBA00022691"/>
    </source>
</evidence>
<sequence>MKKDIATPTRTQEILKKFGFRFKKSLGQNFLIDPNILANIVEAAGVREDTGVIEIGPGIGALTEQSAKQAKNVLAFEIDQRLLPILKETMEPYPHVKVVNEDVLKTDLHRYISDYFQPGQDLAVVANLPYYVTTPILMKLLEEKLPVRVMVVMMQTEVAERIAASPGSKAYGSLSIAAQYYARAETVFHVPRTVFMPQPNVDSAILRLTRRDAPPVNVTDEELFFKIVRGSFVQRRKTLLNNLSKLFEDTLTKQETAEKLQEIGIDGTRRAESLTMKEFAALTGAFHRYTGGPR</sequence>
<dbReference type="InterPro" id="IPR011530">
    <property type="entry name" value="rRNA_adenine_dimethylase"/>
</dbReference>
<feature type="binding site" evidence="7 8">
    <location>
        <position position="31"/>
    </location>
    <ligand>
        <name>S-adenosyl-L-methionine</name>
        <dbReference type="ChEBI" id="CHEBI:59789"/>
    </ligand>
</feature>
<dbReference type="InterPro" id="IPR023165">
    <property type="entry name" value="rRNA_Ade_diMease-like_C"/>
</dbReference>
<dbReference type="Proteomes" id="UP000321816">
    <property type="component" value="Chromosome"/>
</dbReference>
<dbReference type="HAMAP" id="MF_00607">
    <property type="entry name" value="16SrRNA_methyltr_A"/>
    <property type="match status" value="1"/>
</dbReference>
<keyword evidence="1 7" id="KW-0963">Cytoplasm</keyword>
<evidence type="ECO:0000256" key="3">
    <source>
        <dbReference type="ARBA" id="ARBA00022603"/>
    </source>
</evidence>
<protein>
    <recommendedName>
        <fullName evidence="7">Ribosomal RNA small subunit methyltransferase A</fullName>
        <ecNumber evidence="7">2.1.1.182</ecNumber>
    </recommendedName>
    <alternativeName>
        <fullName evidence="7">16S rRNA (adenine(1518)-N(6)/adenine(1519)-N(6))-dimethyltransferase</fullName>
    </alternativeName>
    <alternativeName>
        <fullName evidence="7">16S rRNA dimethyladenosine transferase</fullName>
    </alternativeName>
    <alternativeName>
        <fullName evidence="7">16S rRNA dimethylase</fullName>
    </alternativeName>
    <alternativeName>
        <fullName evidence="7">S-adenosylmethionine-6-N', N'-adenosyl(rRNA) dimethyltransferase</fullName>
    </alternativeName>
</protein>
<dbReference type="Gene3D" id="3.40.50.150">
    <property type="entry name" value="Vaccinia Virus protein VP39"/>
    <property type="match status" value="1"/>
</dbReference>
<dbReference type="PROSITE" id="PS01131">
    <property type="entry name" value="RRNA_A_DIMETH"/>
    <property type="match status" value="1"/>
</dbReference>
<keyword evidence="4 7" id="KW-0808">Transferase</keyword>
<dbReference type="FunFam" id="1.10.8.100:FF:000001">
    <property type="entry name" value="Ribosomal RNA small subunit methyltransferase A"/>
    <property type="match status" value="1"/>
</dbReference>
<evidence type="ECO:0000256" key="4">
    <source>
        <dbReference type="ARBA" id="ARBA00022679"/>
    </source>
</evidence>
<keyword evidence="2 7" id="KW-0698">rRNA processing</keyword>
<comment type="subcellular location">
    <subcellularLocation>
        <location evidence="7">Cytoplasm</location>
    </subcellularLocation>
</comment>
<keyword evidence="6 7" id="KW-0694">RNA-binding</keyword>
<dbReference type="EC" id="2.1.1.182" evidence="7"/>
<dbReference type="InterPro" id="IPR020598">
    <property type="entry name" value="rRNA_Ade_methylase_Trfase_N"/>
</dbReference>
<keyword evidence="3 7" id="KW-0489">Methyltransferase</keyword>
<accession>A0A5C7F1N0</accession>
<dbReference type="NCBIfam" id="TIGR00755">
    <property type="entry name" value="ksgA"/>
    <property type="match status" value="1"/>
</dbReference>
<organism evidence="10 11">
    <name type="scientific">Alkalicoccus halolimnae</name>
    <dbReference type="NCBI Taxonomy" id="1667239"/>
    <lineage>
        <taxon>Bacteria</taxon>
        <taxon>Bacillati</taxon>
        <taxon>Bacillota</taxon>
        <taxon>Bacilli</taxon>
        <taxon>Bacillales</taxon>
        <taxon>Bacillaceae</taxon>
        <taxon>Alkalicoccus</taxon>
    </lineage>
</organism>
<dbReference type="InterPro" id="IPR020596">
    <property type="entry name" value="rRNA_Ade_Mease_Trfase_CS"/>
</dbReference>
<comment type="similarity">
    <text evidence="7">Belongs to the class I-like SAM-binding methyltransferase superfamily. rRNA adenine N(6)-methyltransferase family. RsmA subfamily.</text>
</comment>
<dbReference type="GO" id="GO:0005829">
    <property type="term" value="C:cytosol"/>
    <property type="evidence" value="ECO:0007669"/>
    <property type="project" value="TreeGrafter"/>
</dbReference>
<feature type="binding site" evidence="7 8">
    <location>
        <position position="29"/>
    </location>
    <ligand>
        <name>S-adenosyl-L-methionine</name>
        <dbReference type="ChEBI" id="CHEBI:59789"/>
    </ligand>
</feature>
<dbReference type="RefSeq" id="WP_147805118.1">
    <property type="nucleotide sequence ID" value="NZ_CP144914.1"/>
</dbReference>
<comment type="function">
    <text evidence="7">Specifically dimethylates two adjacent adenosines (A1518 and A1519) in the loop of a conserved hairpin near the 3'-end of 16S rRNA in the 30S particle. May play a critical role in biogenesis of 30S subunits.</text>
</comment>
<name>A0A5C7F1N0_9BACI</name>
<dbReference type="InterPro" id="IPR001737">
    <property type="entry name" value="KsgA/Erm"/>
</dbReference>
<evidence type="ECO:0000256" key="8">
    <source>
        <dbReference type="PROSITE-ProRule" id="PRU01026"/>
    </source>
</evidence>
<feature type="binding site" evidence="7 8">
    <location>
        <position position="102"/>
    </location>
    <ligand>
        <name>S-adenosyl-L-methionine</name>
        <dbReference type="ChEBI" id="CHEBI:59789"/>
    </ligand>
</feature>
<dbReference type="OrthoDB" id="9814755at2"/>
<dbReference type="KEGG" id="ahal:FTX54_000230"/>
<dbReference type="CDD" id="cd02440">
    <property type="entry name" value="AdoMet_MTases"/>
    <property type="match status" value="1"/>
</dbReference>
<dbReference type="SUPFAM" id="SSF53335">
    <property type="entry name" value="S-adenosyl-L-methionine-dependent methyltransferases"/>
    <property type="match status" value="1"/>
</dbReference>
<evidence type="ECO:0000313" key="11">
    <source>
        <dbReference type="Proteomes" id="UP000321816"/>
    </source>
</evidence>
<keyword evidence="5 7" id="KW-0949">S-adenosyl-L-methionine</keyword>
<dbReference type="InterPro" id="IPR029063">
    <property type="entry name" value="SAM-dependent_MTases_sf"/>
</dbReference>
<evidence type="ECO:0000256" key="6">
    <source>
        <dbReference type="ARBA" id="ARBA00022884"/>
    </source>
</evidence>
<dbReference type="GO" id="GO:0003723">
    <property type="term" value="F:RNA binding"/>
    <property type="evidence" value="ECO:0007669"/>
    <property type="project" value="UniProtKB-UniRule"/>
</dbReference>
<gene>
    <name evidence="7 10" type="primary">rsmA</name>
    <name evidence="7" type="synonym">ksgA</name>
    <name evidence="10" type="ORF">FTX54_000230</name>
</gene>
<dbReference type="PROSITE" id="PS51689">
    <property type="entry name" value="SAM_RNA_A_N6_MT"/>
    <property type="match status" value="1"/>
</dbReference>
<dbReference type="PANTHER" id="PTHR11727">
    <property type="entry name" value="DIMETHYLADENOSINE TRANSFERASE"/>
    <property type="match status" value="1"/>
</dbReference>
<comment type="catalytic activity">
    <reaction evidence="7">
        <text>adenosine(1518)/adenosine(1519) in 16S rRNA + 4 S-adenosyl-L-methionine = N(6)-dimethyladenosine(1518)/N(6)-dimethyladenosine(1519) in 16S rRNA + 4 S-adenosyl-L-homocysteine + 4 H(+)</text>
        <dbReference type="Rhea" id="RHEA:19609"/>
        <dbReference type="Rhea" id="RHEA-COMP:10232"/>
        <dbReference type="Rhea" id="RHEA-COMP:10233"/>
        <dbReference type="ChEBI" id="CHEBI:15378"/>
        <dbReference type="ChEBI" id="CHEBI:57856"/>
        <dbReference type="ChEBI" id="CHEBI:59789"/>
        <dbReference type="ChEBI" id="CHEBI:74411"/>
        <dbReference type="ChEBI" id="CHEBI:74493"/>
        <dbReference type="EC" id="2.1.1.182"/>
    </reaction>
</comment>
<evidence type="ECO:0000256" key="1">
    <source>
        <dbReference type="ARBA" id="ARBA00022490"/>
    </source>
</evidence>
<evidence type="ECO:0000256" key="2">
    <source>
        <dbReference type="ARBA" id="ARBA00022552"/>
    </source>
</evidence>
<reference evidence="10 11" key="1">
    <citation type="submission" date="2024-01" db="EMBL/GenBank/DDBJ databases">
        <title>Complete Genome Sequence of Alkalicoccus halolimnae BZ-SZ-XJ29T, a Moderately Halophilic Bacterium Isolated from a Salt Lake.</title>
        <authorList>
            <person name="Zhao B."/>
        </authorList>
    </citation>
    <scope>NUCLEOTIDE SEQUENCE [LARGE SCALE GENOMIC DNA]</scope>
    <source>
        <strain evidence="10 11">BZ-SZ-XJ29</strain>
    </source>
</reference>
<evidence type="ECO:0000256" key="7">
    <source>
        <dbReference type="HAMAP-Rule" id="MF_00607"/>
    </source>
</evidence>
<feature type="binding site" evidence="7 8">
    <location>
        <position position="77"/>
    </location>
    <ligand>
        <name>S-adenosyl-L-methionine</name>
        <dbReference type="ChEBI" id="CHEBI:59789"/>
    </ligand>
</feature>
<feature type="domain" description="Ribosomal RNA adenine methylase transferase N-terminal" evidence="9">
    <location>
        <begin position="36"/>
        <end position="212"/>
    </location>
</feature>
<dbReference type="GO" id="GO:0052908">
    <property type="term" value="F:16S rRNA (adenine(1518)-N(6)/adenine(1519)-N(6))-dimethyltransferase activity"/>
    <property type="evidence" value="ECO:0007669"/>
    <property type="project" value="UniProtKB-EC"/>
</dbReference>